<dbReference type="Gene3D" id="3.10.590.10">
    <property type="entry name" value="ph1033 like domains"/>
    <property type="match status" value="1"/>
</dbReference>
<evidence type="ECO:0000313" key="3">
    <source>
        <dbReference type="Proteomes" id="UP000007360"/>
    </source>
</evidence>
<dbReference type="PATRIC" id="fig|1204725.3.peg.2463"/>
<dbReference type="EMBL" id="AMPO01000013">
    <property type="protein sequence ID" value="EKF84784.1"/>
    <property type="molecule type" value="Genomic_DNA"/>
</dbReference>
<dbReference type="AlphaFoldDB" id="K2R914"/>
<organism evidence="2 3">
    <name type="scientific">Methanobacterium formicicum (strain DSM 3637 / PP1)</name>
    <dbReference type="NCBI Taxonomy" id="1204725"/>
    <lineage>
        <taxon>Archaea</taxon>
        <taxon>Methanobacteriati</taxon>
        <taxon>Methanobacteriota</taxon>
        <taxon>Methanomada group</taxon>
        <taxon>Methanobacteria</taxon>
        <taxon>Methanobacteriales</taxon>
        <taxon>Methanobacteriaceae</taxon>
        <taxon>Methanobacterium</taxon>
    </lineage>
</organism>
<sequence length="368" mass="42420">MGTSKNYWLNLFTGTTWQEFLKAGGNVTGFKENRWTTTKRIKPGDYLLCYVTGISRFIGVLEVTSEAFKDSENKIWEFDTFPSRLQVKTLVKLDPKNAVPFSTLKKRLLMYQRLENPAAWGILVRGSPKKLDPEDGKLIIKAIYDAQKNPNPISYDQKKFEMIPRYLRTKNIETPVTIPDDKEDEILVKTNETTPHTEIQWLLLKLGSDMGFDVWVARNDRSKDYKGNKFSDISGIINDLPLQFDEATTKTIELIDVLWLEGNSIIAAFEIESTTSIYSGLLRMSDLVAMQPNLNIPLYIVAPESRREKVMQEVNRPTFSKLPLPLKEICRYISFKTLKIEIENYKPIIKYIKPEILDEISESCIEEL</sequence>
<name>K2R914_METFP</name>
<comment type="caution">
    <text evidence="2">The sequence shown here is derived from an EMBL/GenBank/DDBJ whole genome shotgun (WGS) entry which is preliminary data.</text>
</comment>
<dbReference type="SUPFAM" id="SSF88697">
    <property type="entry name" value="PUA domain-like"/>
    <property type="match status" value="1"/>
</dbReference>
<dbReference type="Pfam" id="PF01878">
    <property type="entry name" value="EVE"/>
    <property type="match status" value="1"/>
</dbReference>
<protein>
    <recommendedName>
        <fullName evidence="1">EVE domain-containing protein</fullName>
    </recommendedName>
</protein>
<evidence type="ECO:0000259" key="1">
    <source>
        <dbReference type="Pfam" id="PF01878"/>
    </source>
</evidence>
<proteinExistence type="predicted"/>
<evidence type="ECO:0000313" key="2">
    <source>
        <dbReference type="EMBL" id="EKF84784.1"/>
    </source>
</evidence>
<reference evidence="2 3" key="1">
    <citation type="journal article" date="2012" name="J. Bacteriol.">
        <title>Draft genome sequence of Methanobacterium formicicum DSM 3637, an archaebacterium isolated from the methane producer amoeba Pelomyxa palustris.</title>
        <authorList>
            <person name="Gutierrez G."/>
        </authorList>
    </citation>
    <scope>NUCLEOTIDE SEQUENCE [LARGE SCALE GENOMIC DNA]</scope>
    <source>
        <strain evidence="3">DSM 3637 / PP1</strain>
    </source>
</reference>
<gene>
    <name evidence="2" type="ORF">A994_12261</name>
</gene>
<feature type="domain" description="EVE" evidence="1">
    <location>
        <begin position="6"/>
        <end position="141"/>
    </location>
</feature>
<keyword evidence="3" id="KW-1185">Reference proteome</keyword>
<dbReference type="Proteomes" id="UP000007360">
    <property type="component" value="Unassembled WGS sequence"/>
</dbReference>
<dbReference type="InterPro" id="IPR015947">
    <property type="entry name" value="PUA-like_sf"/>
</dbReference>
<dbReference type="InterPro" id="IPR002740">
    <property type="entry name" value="EVE_domain"/>
</dbReference>
<accession>K2R914</accession>